<feature type="non-terminal residue" evidence="4">
    <location>
        <position position="365"/>
    </location>
</feature>
<dbReference type="RefSeq" id="WP_331000311.1">
    <property type="nucleotide sequence ID" value="NZ_JAJNGX010000092.1"/>
</dbReference>
<dbReference type="PANTHER" id="PTHR38340:SF1">
    <property type="entry name" value="S-LAYER PROTEIN"/>
    <property type="match status" value="1"/>
</dbReference>
<protein>
    <recommendedName>
        <fullName evidence="6">Calcium-binding protein</fullName>
    </recommendedName>
</protein>
<keyword evidence="2" id="KW-0964">Secreted</keyword>
<evidence type="ECO:0000256" key="3">
    <source>
        <dbReference type="SAM" id="MobiDB-lite"/>
    </source>
</evidence>
<evidence type="ECO:0008006" key="6">
    <source>
        <dbReference type="Google" id="ProtNLM"/>
    </source>
</evidence>
<dbReference type="InterPro" id="IPR011049">
    <property type="entry name" value="Serralysin-like_metalloprot_C"/>
</dbReference>
<proteinExistence type="predicted"/>
<dbReference type="Pfam" id="PF00353">
    <property type="entry name" value="HemolysinCabind"/>
    <property type="match status" value="3"/>
</dbReference>
<evidence type="ECO:0000313" key="5">
    <source>
        <dbReference type="Proteomes" id="UP000809337"/>
    </source>
</evidence>
<dbReference type="GO" id="GO:0005576">
    <property type="term" value="C:extracellular region"/>
    <property type="evidence" value="ECO:0007669"/>
    <property type="project" value="UniProtKB-SubCell"/>
</dbReference>
<evidence type="ECO:0000256" key="1">
    <source>
        <dbReference type="ARBA" id="ARBA00004613"/>
    </source>
</evidence>
<dbReference type="Proteomes" id="UP000809337">
    <property type="component" value="Unassembled WGS sequence"/>
</dbReference>
<dbReference type="SUPFAM" id="SSF51120">
    <property type="entry name" value="beta-Roll"/>
    <property type="match status" value="1"/>
</dbReference>
<feature type="compositionally biased region" description="Low complexity" evidence="3">
    <location>
        <begin position="325"/>
        <end position="336"/>
    </location>
</feature>
<dbReference type="InterPro" id="IPR001343">
    <property type="entry name" value="Hemolysn_Ca-bd"/>
</dbReference>
<sequence>MGTVTPILIDGSNVTDIDDTLNVVISGDGAPGGVEDVDADFSFTVVGTDGTDTFTKNNFGTNNDIDWDGGLGNDIFSIGAGDLGASTAVDGNEGTDTLNQLQGTFVDDDFISVSSMEVLTGVNQVMATLGAEADEAGIVTINGGGGNDNVLLDVAFDNDLSIDLSSGGDDTIDAGTSSSAVTFSFDQLGQLTSGDVLTGGTGAEDTLNLDFFLNGTADASNVNGVEIINLGEDGGSSFNLILGNTTNDNANDALTINEARFDGEIMNVDGSAYQGDITYNGQVSGAGAVSNVETGSGNDSVFGGNQADTLVTNDGNDSVDGGTGNDTINSGSGDDSISGDEGNDVLNGGTGSDIIDGGTGNDTIT</sequence>
<feature type="compositionally biased region" description="Polar residues" evidence="3">
    <location>
        <begin position="306"/>
        <end position="316"/>
    </location>
</feature>
<dbReference type="EMBL" id="JAFBWN010000090">
    <property type="protein sequence ID" value="MBM2357817.1"/>
    <property type="molecule type" value="Genomic_DNA"/>
</dbReference>
<dbReference type="GO" id="GO:0005509">
    <property type="term" value="F:calcium ion binding"/>
    <property type="evidence" value="ECO:0007669"/>
    <property type="project" value="InterPro"/>
</dbReference>
<comment type="subcellular location">
    <subcellularLocation>
        <location evidence="1">Secreted</location>
    </subcellularLocation>
</comment>
<dbReference type="Gene3D" id="2.150.10.10">
    <property type="entry name" value="Serralysin-like metalloprotease, C-terminal"/>
    <property type="match status" value="1"/>
</dbReference>
<dbReference type="PROSITE" id="PS00330">
    <property type="entry name" value="HEMOLYSIN_CALCIUM"/>
    <property type="match status" value="2"/>
</dbReference>
<comment type="caution">
    <text evidence="4">The sequence shown here is derived from an EMBL/GenBank/DDBJ whole genome shotgun (WGS) entry which is preliminary data.</text>
</comment>
<accession>A0A9Q2P7B9</accession>
<name>A0A9Q2P7B9_9RHOB</name>
<dbReference type="PRINTS" id="PR00313">
    <property type="entry name" value="CABNDNGRPT"/>
</dbReference>
<dbReference type="InterPro" id="IPR018511">
    <property type="entry name" value="Hemolysin-typ_Ca-bd_CS"/>
</dbReference>
<organism evidence="4 5">
    <name type="scientific">Pseudosulfitobacter pseudonitzschiae</name>
    <dbReference type="NCBI Taxonomy" id="1402135"/>
    <lineage>
        <taxon>Bacteria</taxon>
        <taxon>Pseudomonadati</taxon>
        <taxon>Pseudomonadota</taxon>
        <taxon>Alphaproteobacteria</taxon>
        <taxon>Rhodobacterales</taxon>
        <taxon>Roseobacteraceae</taxon>
        <taxon>Pseudosulfitobacter</taxon>
    </lineage>
</organism>
<dbReference type="AlphaFoldDB" id="A0A9Q2P7B9"/>
<feature type="compositionally biased region" description="Low complexity" evidence="3">
    <location>
        <begin position="352"/>
        <end position="365"/>
    </location>
</feature>
<reference evidence="4" key="1">
    <citation type="submission" date="2021-01" db="EMBL/GenBank/DDBJ databases">
        <title>Diatom-associated Roseobacters Show Island Model of Population Structure.</title>
        <authorList>
            <person name="Qu L."/>
            <person name="Feng X."/>
            <person name="Chen Y."/>
            <person name="Li L."/>
            <person name="Wang X."/>
            <person name="Hu Z."/>
            <person name="Wang H."/>
            <person name="Luo H."/>
        </authorList>
    </citation>
    <scope>NUCLEOTIDE SEQUENCE</scope>
    <source>
        <strain evidence="4">SM26-45</strain>
    </source>
</reference>
<dbReference type="InterPro" id="IPR050557">
    <property type="entry name" value="RTX_toxin/Mannuronan_C5-epim"/>
</dbReference>
<dbReference type="PANTHER" id="PTHR38340">
    <property type="entry name" value="S-LAYER PROTEIN"/>
    <property type="match status" value="1"/>
</dbReference>
<evidence type="ECO:0000256" key="2">
    <source>
        <dbReference type="ARBA" id="ARBA00022525"/>
    </source>
</evidence>
<evidence type="ECO:0000313" key="4">
    <source>
        <dbReference type="EMBL" id="MBM2357817.1"/>
    </source>
</evidence>
<gene>
    <name evidence="4" type="ORF">JQX14_25205</name>
</gene>
<feature type="region of interest" description="Disordered" evidence="3">
    <location>
        <begin position="297"/>
        <end position="365"/>
    </location>
</feature>